<dbReference type="PANTHER" id="PTHR33434">
    <property type="entry name" value="DEGV DOMAIN-CONTAINING PROTEIN DR_1986-RELATED"/>
    <property type="match status" value="1"/>
</dbReference>
<organism evidence="2 3">
    <name type="scientific">Lapidilactobacillus mulanensis</name>
    <dbReference type="NCBI Taxonomy" id="2485999"/>
    <lineage>
        <taxon>Bacteria</taxon>
        <taxon>Bacillati</taxon>
        <taxon>Bacillota</taxon>
        <taxon>Bacilli</taxon>
        <taxon>Lactobacillales</taxon>
        <taxon>Lactobacillaceae</taxon>
        <taxon>Lapidilactobacillus</taxon>
    </lineage>
</organism>
<sequence>MANKIKIVTDSSIQLSAEEVKQYEITVVPLTIVIDKMIYTDGVNITRTEFMEKMAVAKNLPQTSQPSIGTFLDKYDELSADGSEILSIHMSKNLSGTVNAARQAAQISKAGVTVVDSEFIDRAMAFQVLTAAKMAQEGKEMTAIIDAMQTVKEHTQLYMSVTNLTNLVKGGRLSRVSGILSTLLNVKVVLQFRDNTLEPIHKGRGMKTINNFYHELLEQMQQSVRPIKMIGISHADAPTLANQIKEQLKVIFPDVAVLVAPTSPVVSTHSGAGAMAVMFYTD</sequence>
<reference evidence="3" key="1">
    <citation type="journal article" date="2019" name="Int. J. Syst. Evol. Microbiol.">
        <title>The Global Catalogue of Microorganisms (GCM) 10K type strain sequencing project: providing services to taxonomists for standard genome sequencing and annotation.</title>
        <authorList>
            <consortium name="The Broad Institute Genomics Platform"/>
            <consortium name="The Broad Institute Genome Sequencing Center for Infectious Disease"/>
            <person name="Wu L."/>
            <person name="Ma J."/>
        </authorList>
    </citation>
    <scope>NUCLEOTIDE SEQUENCE [LARGE SCALE GENOMIC DNA]</scope>
    <source>
        <strain evidence="3">CCM 8951</strain>
    </source>
</reference>
<evidence type="ECO:0000313" key="3">
    <source>
        <dbReference type="Proteomes" id="UP001597244"/>
    </source>
</evidence>
<dbReference type="InterPro" id="IPR003797">
    <property type="entry name" value="DegV"/>
</dbReference>
<dbReference type="Pfam" id="PF02645">
    <property type="entry name" value="DegV"/>
    <property type="match status" value="1"/>
</dbReference>
<comment type="caution">
    <text evidence="2">The sequence shown here is derived from an EMBL/GenBank/DDBJ whole genome shotgun (WGS) entry which is preliminary data.</text>
</comment>
<dbReference type="RefSeq" id="WP_125577829.1">
    <property type="nucleotide sequence ID" value="NZ_JBHTOF010000100.1"/>
</dbReference>
<dbReference type="InterPro" id="IPR050270">
    <property type="entry name" value="DegV_domain_contain"/>
</dbReference>
<evidence type="ECO:0000313" key="2">
    <source>
        <dbReference type="EMBL" id="MFD1466288.1"/>
    </source>
</evidence>
<dbReference type="EMBL" id="JBHTOF010000100">
    <property type="protein sequence ID" value="MFD1466288.1"/>
    <property type="molecule type" value="Genomic_DNA"/>
</dbReference>
<dbReference type="Gene3D" id="3.30.1180.10">
    <property type="match status" value="1"/>
</dbReference>
<dbReference type="Proteomes" id="UP001597244">
    <property type="component" value="Unassembled WGS sequence"/>
</dbReference>
<keyword evidence="3" id="KW-1185">Reference proteome</keyword>
<keyword evidence="1" id="KW-0446">Lipid-binding</keyword>
<dbReference type="PROSITE" id="PS51482">
    <property type="entry name" value="DEGV"/>
    <property type="match status" value="1"/>
</dbReference>
<proteinExistence type="predicted"/>
<dbReference type="InterPro" id="IPR043168">
    <property type="entry name" value="DegV_C"/>
</dbReference>
<accession>A0ABW4DR37</accession>
<evidence type="ECO:0000256" key="1">
    <source>
        <dbReference type="ARBA" id="ARBA00023121"/>
    </source>
</evidence>
<dbReference type="Gene3D" id="3.40.50.10170">
    <property type="match status" value="1"/>
</dbReference>
<dbReference type="NCBIfam" id="TIGR00762">
    <property type="entry name" value="DegV"/>
    <property type="match status" value="1"/>
</dbReference>
<name>A0ABW4DR37_9LACO</name>
<dbReference type="PANTHER" id="PTHR33434:SF8">
    <property type="entry name" value="DEGV DOMAIN-CONTAINING PROTEIN SPR1019"/>
    <property type="match status" value="1"/>
</dbReference>
<protein>
    <submittedName>
        <fullName evidence="2">DegV family protein</fullName>
    </submittedName>
</protein>
<dbReference type="SUPFAM" id="SSF82549">
    <property type="entry name" value="DAK1/DegV-like"/>
    <property type="match status" value="1"/>
</dbReference>
<gene>
    <name evidence="2" type="ORF">ACFQ4L_09475</name>
</gene>